<feature type="transmembrane region" description="Helical" evidence="7">
    <location>
        <begin position="123"/>
        <end position="146"/>
    </location>
</feature>
<reference evidence="9" key="1">
    <citation type="submission" date="2016-10" db="EMBL/GenBank/DDBJ databases">
        <authorList>
            <person name="Varghese N."/>
            <person name="Submissions S."/>
        </authorList>
    </citation>
    <scope>NUCLEOTIDE SEQUENCE [LARGE SCALE GENOMIC DNA]</scope>
    <source>
        <strain evidence="9">KCTC 32247</strain>
    </source>
</reference>
<sequence>MSAIALVSIPSRVRELAPGFTVSLIVAAAATFLSEHYGAPVMLFALLLGMALNFLSADGKCKVGIEFTARTVLRIGVCLLGMRITLEQIAGLGWKPVALVVILVAVTISVSVVAARALGFQRLFGMLTGGATAICGASAALALSAALPNHPQKERATLFTVIGVSALSTVAMILYPMIANWFGLSPQDAGVFLGATIHDVAQVVGAGYSMSPETGDTATVVKLMRVAMLLPVIVCAAMITRMQGADPTGKRPPLLPWFAVGFLILACVNSTGWVPTLVQGGVNELSRWCLVISISALGMKTQLKELASVGIKPILLMVGETAFLVALVLALMHWVL</sequence>
<feature type="transmembrane region" description="Helical" evidence="7">
    <location>
        <begin position="223"/>
        <end position="242"/>
    </location>
</feature>
<evidence type="ECO:0000256" key="6">
    <source>
        <dbReference type="ARBA" id="ARBA00023136"/>
    </source>
</evidence>
<dbReference type="PANTHER" id="PTHR30106:SF2">
    <property type="entry name" value="UPF0324 INNER MEMBRANE PROTEIN YEIH"/>
    <property type="match status" value="1"/>
</dbReference>
<dbReference type="STRING" id="1392877.SAMN05216221_1068"/>
<proteinExistence type="inferred from homology"/>
<evidence type="ECO:0000256" key="3">
    <source>
        <dbReference type="ARBA" id="ARBA00022475"/>
    </source>
</evidence>
<feature type="transmembrane region" description="Helical" evidence="7">
    <location>
        <begin position="190"/>
        <end position="211"/>
    </location>
</feature>
<protein>
    <submittedName>
        <fullName evidence="8">Conserved hypothetical integral membrane protein</fullName>
    </submittedName>
</protein>
<feature type="transmembrane region" description="Helical" evidence="7">
    <location>
        <begin position="158"/>
        <end position="178"/>
    </location>
</feature>
<dbReference type="AlphaFoldDB" id="A0A1H1PH15"/>
<keyword evidence="4 7" id="KW-0812">Transmembrane</keyword>
<dbReference type="PANTHER" id="PTHR30106">
    <property type="entry name" value="INNER MEMBRANE PROTEIN YEIH-RELATED"/>
    <property type="match status" value="1"/>
</dbReference>
<dbReference type="RefSeq" id="WP_090347953.1">
    <property type="nucleotide sequence ID" value="NZ_LT629751.1"/>
</dbReference>
<gene>
    <name evidence="8" type="ORF">SAMN05216221_1068</name>
</gene>
<feature type="transmembrane region" description="Helical" evidence="7">
    <location>
        <begin position="254"/>
        <end position="273"/>
    </location>
</feature>
<dbReference type="Pfam" id="PF03601">
    <property type="entry name" value="Cons_hypoth698"/>
    <property type="match status" value="1"/>
</dbReference>
<comment type="subcellular location">
    <subcellularLocation>
        <location evidence="1">Cell membrane</location>
        <topology evidence="1">Multi-pass membrane protein</topology>
    </subcellularLocation>
</comment>
<keyword evidence="5 7" id="KW-1133">Transmembrane helix</keyword>
<accession>A0A1H1PH15</accession>
<evidence type="ECO:0000313" key="8">
    <source>
        <dbReference type="EMBL" id="SDS09949.1"/>
    </source>
</evidence>
<keyword evidence="6 7" id="KW-0472">Membrane</keyword>
<dbReference type="EMBL" id="LT629751">
    <property type="protein sequence ID" value="SDS09949.1"/>
    <property type="molecule type" value="Genomic_DNA"/>
</dbReference>
<comment type="similarity">
    <text evidence="2">Belongs to the UPF0324 family.</text>
</comment>
<evidence type="ECO:0000313" key="9">
    <source>
        <dbReference type="Proteomes" id="UP000243359"/>
    </source>
</evidence>
<organism evidence="8 9">
    <name type="scientific">Pseudomonas oryzae</name>
    <dbReference type="NCBI Taxonomy" id="1392877"/>
    <lineage>
        <taxon>Bacteria</taxon>
        <taxon>Pseudomonadati</taxon>
        <taxon>Pseudomonadota</taxon>
        <taxon>Gammaproteobacteria</taxon>
        <taxon>Pseudomonadales</taxon>
        <taxon>Pseudomonadaceae</taxon>
        <taxon>Pseudomonas</taxon>
    </lineage>
</organism>
<dbReference type="InterPro" id="IPR018383">
    <property type="entry name" value="UPF0324_pro"/>
</dbReference>
<feature type="transmembrane region" description="Helical" evidence="7">
    <location>
        <begin position="315"/>
        <end position="335"/>
    </location>
</feature>
<evidence type="ECO:0000256" key="7">
    <source>
        <dbReference type="SAM" id="Phobius"/>
    </source>
</evidence>
<keyword evidence="9" id="KW-1185">Reference proteome</keyword>
<dbReference type="GO" id="GO:0005886">
    <property type="term" value="C:plasma membrane"/>
    <property type="evidence" value="ECO:0007669"/>
    <property type="project" value="UniProtKB-SubCell"/>
</dbReference>
<keyword evidence="3" id="KW-1003">Cell membrane</keyword>
<dbReference type="Proteomes" id="UP000243359">
    <property type="component" value="Chromosome I"/>
</dbReference>
<evidence type="ECO:0000256" key="5">
    <source>
        <dbReference type="ARBA" id="ARBA00022989"/>
    </source>
</evidence>
<dbReference type="OrthoDB" id="9805703at2"/>
<feature type="transmembrane region" description="Helical" evidence="7">
    <location>
        <begin position="98"/>
        <end position="118"/>
    </location>
</feature>
<evidence type="ECO:0000256" key="1">
    <source>
        <dbReference type="ARBA" id="ARBA00004651"/>
    </source>
</evidence>
<evidence type="ECO:0000256" key="2">
    <source>
        <dbReference type="ARBA" id="ARBA00007977"/>
    </source>
</evidence>
<feature type="transmembrane region" description="Helical" evidence="7">
    <location>
        <begin position="37"/>
        <end position="55"/>
    </location>
</feature>
<evidence type="ECO:0000256" key="4">
    <source>
        <dbReference type="ARBA" id="ARBA00022692"/>
    </source>
</evidence>
<name>A0A1H1PH15_9PSED</name>